<dbReference type="Proteomes" id="UP000190648">
    <property type="component" value="Unassembled WGS sequence"/>
</dbReference>
<comment type="caution">
    <text evidence="1">The sequence shown here is derived from an EMBL/GenBank/DDBJ whole genome shotgun (WGS) entry which is preliminary data.</text>
</comment>
<dbReference type="EMBL" id="LSYS01007721">
    <property type="protein sequence ID" value="OPJ71250.1"/>
    <property type="molecule type" value="Genomic_DNA"/>
</dbReference>
<evidence type="ECO:0000313" key="1">
    <source>
        <dbReference type="EMBL" id="OPJ71250.1"/>
    </source>
</evidence>
<sequence>MPFLDNTEDIGKDDRLDIKKCETLRTGSNWIWILLTLGDKVVQQEKCCIAGHILPSIVETTEMKTATAKHERCVRCHQINTISGCSCL</sequence>
<proteinExistence type="predicted"/>
<dbReference type="AlphaFoldDB" id="A0A1V4JGH4"/>
<name>A0A1V4JGH4_PATFA</name>
<reference evidence="1 2" key="1">
    <citation type="submission" date="2016-02" db="EMBL/GenBank/DDBJ databases">
        <title>Band-tailed pigeon sequencing and assembly.</title>
        <authorList>
            <person name="Soares A.E."/>
            <person name="Novak B.J."/>
            <person name="Rice E.S."/>
            <person name="O'Connell B."/>
            <person name="Chang D."/>
            <person name="Weber S."/>
            <person name="Shapiro B."/>
        </authorList>
    </citation>
    <scope>NUCLEOTIDE SEQUENCE [LARGE SCALE GENOMIC DNA]</scope>
    <source>
        <strain evidence="1">BTP2013</strain>
        <tissue evidence="1">Blood</tissue>
    </source>
</reference>
<gene>
    <name evidence="1" type="ORF">AV530_017482</name>
</gene>
<organism evidence="1 2">
    <name type="scientific">Patagioenas fasciata monilis</name>
    <dbReference type="NCBI Taxonomy" id="372326"/>
    <lineage>
        <taxon>Eukaryota</taxon>
        <taxon>Metazoa</taxon>
        <taxon>Chordata</taxon>
        <taxon>Craniata</taxon>
        <taxon>Vertebrata</taxon>
        <taxon>Euteleostomi</taxon>
        <taxon>Archelosauria</taxon>
        <taxon>Archosauria</taxon>
        <taxon>Dinosauria</taxon>
        <taxon>Saurischia</taxon>
        <taxon>Theropoda</taxon>
        <taxon>Coelurosauria</taxon>
        <taxon>Aves</taxon>
        <taxon>Neognathae</taxon>
        <taxon>Neoaves</taxon>
        <taxon>Columbimorphae</taxon>
        <taxon>Columbiformes</taxon>
        <taxon>Columbidae</taxon>
        <taxon>Patagioenas</taxon>
    </lineage>
</organism>
<keyword evidence="2" id="KW-1185">Reference proteome</keyword>
<evidence type="ECO:0000313" key="2">
    <source>
        <dbReference type="Proteomes" id="UP000190648"/>
    </source>
</evidence>
<protein>
    <submittedName>
        <fullName evidence="1">Uncharacterized protein</fullName>
    </submittedName>
</protein>
<accession>A0A1V4JGH4</accession>